<dbReference type="InterPro" id="IPR036869">
    <property type="entry name" value="J_dom_sf"/>
</dbReference>
<feature type="non-terminal residue" evidence="2">
    <location>
        <position position="1"/>
    </location>
</feature>
<evidence type="ECO:0000259" key="1">
    <source>
        <dbReference type="PROSITE" id="PS50910"/>
    </source>
</evidence>
<feature type="domain" description="HEPN" evidence="1">
    <location>
        <begin position="4051"/>
        <end position="4167"/>
    </location>
</feature>
<dbReference type="EMBL" id="JAIPUX010000521">
    <property type="protein sequence ID" value="KAH0626431.1"/>
    <property type="molecule type" value="Genomic_DNA"/>
</dbReference>
<dbReference type="Pfam" id="PF05168">
    <property type="entry name" value="HEPN"/>
    <property type="match status" value="1"/>
</dbReference>
<dbReference type="PANTHER" id="PTHR46919:SF2">
    <property type="entry name" value="SACSIN"/>
    <property type="match status" value="1"/>
</dbReference>
<dbReference type="SUPFAM" id="SSF55874">
    <property type="entry name" value="ATPase domain of HSP90 chaperone/DNA topoisomerase II/histidine kinase"/>
    <property type="match status" value="3"/>
</dbReference>
<dbReference type="Pfam" id="PF25794">
    <property type="entry name" value="SACS"/>
    <property type="match status" value="3"/>
</dbReference>
<dbReference type="PROSITE" id="PS50910">
    <property type="entry name" value="HEPN"/>
    <property type="match status" value="1"/>
</dbReference>
<dbReference type="SUPFAM" id="SSF46565">
    <property type="entry name" value="Chaperone J-domain"/>
    <property type="match status" value="1"/>
</dbReference>
<dbReference type="PANTHER" id="PTHR46919">
    <property type="entry name" value="ZINC FINGER, C3HC4 TYPE (RING FINGER) FAMILY PROTEIN"/>
    <property type="match status" value="1"/>
</dbReference>
<dbReference type="Proteomes" id="UP000826234">
    <property type="component" value="Unassembled WGS sequence"/>
</dbReference>
<keyword evidence="3" id="KW-1185">Reference proteome</keyword>
<dbReference type="SUPFAM" id="SSF81593">
    <property type="entry name" value="Nucleotidyltransferase substrate binding subunit/domain"/>
    <property type="match status" value="1"/>
</dbReference>
<dbReference type="InterPro" id="IPR036890">
    <property type="entry name" value="HATPase_C_sf"/>
</dbReference>
<evidence type="ECO:0000313" key="3">
    <source>
        <dbReference type="Proteomes" id="UP000826234"/>
    </source>
</evidence>
<accession>A0ABQ7T9M7</accession>
<evidence type="ECO:0000313" key="2">
    <source>
        <dbReference type="EMBL" id="KAH0626431.1"/>
    </source>
</evidence>
<dbReference type="Gene3D" id="1.20.120.330">
    <property type="entry name" value="Nucleotidyltransferases domain 2"/>
    <property type="match status" value="1"/>
</dbReference>
<dbReference type="CDD" id="cd06257">
    <property type="entry name" value="DnaJ"/>
    <property type="match status" value="1"/>
</dbReference>
<reference evidence="2 3" key="1">
    <citation type="journal article" date="2022" name="Gigascience">
        <title>A chromosome-level genome assembly and annotation of the desert horned lizard, Phrynosoma platyrhinos, provides insight into chromosomal rearrangements among reptiles.</title>
        <authorList>
            <person name="Koochekian N."/>
            <person name="Ascanio A."/>
            <person name="Farleigh K."/>
            <person name="Card D.C."/>
            <person name="Schield D.R."/>
            <person name="Castoe T.A."/>
            <person name="Jezkova T."/>
        </authorList>
    </citation>
    <scope>NUCLEOTIDE SEQUENCE [LARGE SCALE GENOMIC DNA]</scope>
    <source>
        <strain evidence="2">NK-2021</strain>
    </source>
</reference>
<dbReference type="NCBIfam" id="NF047352">
    <property type="entry name" value="P_loop_sacsin"/>
    <property type="match status" value="2"/>
</dbReference>
<name>A0ABQ7T9M7_PHRPL</name>
<protein>
    <recommendedName>
        <fullName evidence="1">HEPN domain-containing protein</fullName>
    </recommendedName>
</protein>
<proteinExistence type="predicted"/>
<sequence>AFSLSPFCRKSFRQRSPPVLEYLQSILRKYPDGGQILKELIQNADDAGAEEVILLYDERSFGTQSLFSEGLESTQGTDRPEKEHRADWKGIESPGISHKKKDPTTVGRFGLGFNSVYHMTDFPSILSGQYLLVLDTQNIALEDGGERWEVDEWEEASDQFHPFWAALASLGKPCPAAEGYFPGTLFRFPLRYSPSKISENLYSAERVRELLHAFLNDAPISLLFLRNVRKVTLGLVGSDGAISELLRAEATTCPLIGPSHVEDATNAKLDTAAHIRKLALGGTTTGGQTTSCEWLVLTAVAKKDAFPELWGLADNVSSRPILSLAYCLQGGCTGRLSCVLPLPATEENMTGLPLHISGPFQLTDDRRHVQWSEEGSQARGADGRWNHLLMEEMLPVSCCQMVLLASVHSSDPYGAWPDPDQSQQLRYKHLIAQICQRLMDMKLLVRVGGGSPRFLHPREAVILPEKVKEKPVGLALEKALTLAGMLLADAPLHVRRALALGAGSGPTVQEATTKFVRKTLRRATNIWSGLSLLEKQLLLEYVAGDGCYQKILLPGLAHQFLPENLNPELLEHLQEIAKKGLFRNLLSLNQKTIEQNFYGSLPKHWFNSTSAPVTWCPKKYPQQPPLEWLTAFWSFLSHHASSLAPFKECPLIPLTPLDSCLDAIRLARFLPNTTLLFQSHNGHCLPDEVSGILETLGCTVIKSWEPDWCHHQLREYILEPTPGSVLQVFAHLGMASVASHLASLPAWQIQSLTAFLATAAMLSQKEMEILMELPLFFKMPSLLPPSLPGLVPARCHLALEKHLVPSVPTDLLTPEPVLLCRNETERRLLIQIRGNLLGTPELCLLCVKAIGKGAYANRAQDAKKLMLWVLQNGDSLFSQSRELQALCRDLPFLDCKSGGLGRPTDLYDPQNPTLRALLRPCQFPTGPFQEPEILRTLHTLGLKSDLSAVSSADALAAAKEVNQLQEEAIANAKSQALIQICNETTLLSRLSSQELKQLQSLSWVPATNSSRLVPAGHFWAPELLRSEKYATLVGLVMGLTNAFCSQAASKLGLENLPPPEKVMENLVCLTEAYCPQKTQKLTGTLHDIYWHMKQHLSDFKKPPAVPTVWNGKGFSLPKEAVLAYPDGLDLTTLIARVPQDFQQYSQLFVMWGVRQSPTPEDVCQALLNLADQINSRPQGGTQAELLLVIAVLDWLCGRGHRGEQEMPVPVHIPGLAVFALRPASSVLYCDMNRARLVELDGDPPVLVHELVSSATAAFLGIEMLSTRLLGLELFEAWGPSEPITLRIRNILREYSQDADVFQELLQNAEDAGAQTCHFLIDLRQHNGITGGLLDPGMAACQGPALWAQNDALFSNEDFTNIIRLGAATKESQDNKIGRFGLGFCTVYHMTDVPSLLSGHTMLIFDPNVTHLRKHIRSPANPGIRLTLTPHIATMFPEQFRPFTGIFGCQVGEDYPGTLIRLPFRTKQEAKDSQICPEPFGPSRIRALQAGFQEMYQYLLIFLRKVQEVSLTHLPDGFSSPEFVQPLAIVKREVLHDVGTPNIVRLTTTWGSDVIISHYLLRFCSAKGEAQELFEQGGKEGLHFSPPVAAVALPLCPAATAGRWVPGLRGFKGRVFCFLPLPIESGLPLHLTAAFAVLSNRKGLWDATEKGKWNRALLQDSVVGAWLGALSQLRDMNREGLLEDYKYYIFWPDVRSAKHPFSETVKAFYQALVNGVDGEQPVLFSDGQKWCPARHACILAADIISEKQLSPIAARIFSLLLPQPQMAVTLPDWVEINFKACTQADVLLPNTYNWARFLRELVLPNLARIAVPDRDALILRALDMNDATVDKILISLPCIPTTPKALLKNIKGLVHPTGRVASLYTPEDGRFPMGEKFLEPHRLLHLEHLGMIKDRVAIEELIDRARTVAALWHHDQHKAHRRVHSILNLLNDHLQERCSNTTQVIFREIPFLPAVLPGKCRKLCCPREIYLHKLHPVVGLIEPVLDKEAFDKGFKLSAELKEFLGLNRQPPVATVLRQLETASLCSNALPRAMLSKIAECCYAFLNKAIQENPSCKMEVSQKAKTFPFVLVGADFVSLSRVACNLTFDGAPYLFCLPEEYQQQKQLWKCVGLQEVFQVEDYATVLQTLAKNAGGQSLPKKQLDLIFRLITVGLVEALPEGQELDSYQAQSIFFPDQNKVLHPLPKLLFDDTPWLPRENGIHLCHTMISREIATRCGIPTTKHRILSRRRIQALSCWATDFGAKENLCTRLANILHEYSSSQDVLKELLQNADDAGASVVHFLWDQRQHPTERTFSDEWNVLQGPALCIYNDRTFQMSDIEGIQRLGSGGKEGRLDATGKYGLGFNTVFHLTDCPAFITGDSALCVFDPTLRYLPNSDEISPGGKYSLTKDFKDAFRDVYDAFLPDVFDLECGTVFRLPLRTPADAVTSPIWKTPVSEEDMENMVLALTEEAECLVMFLNHVHSVVFSVISKTGREPEEVLLVKTEGGESERLEYQKHLQQAAAAGGTEEGRAKRVFYKMKVKVNNSFSSVSRNWLVGRQIGVESTDIVEGTLLPHGGVAACLNGQPPGRAFCTLPLPVNTGLPIHINGNFAVDMSRRDLRKDDGKGNINVAWNRFLLQCLVAPLYCHLLEELRQALGKVPLTFHSLQACQQQLDSSYLQYFPCVTKDVPPLWQELVTHVYQLAHGEWLPLIPVYQKQFKYVHNTRVEVVNVYWSMPKLGYPTRDPYFLQSEIKDFFLEQILQNLGMHLVPAFLRLQEIHSEFLNAEIDVLTLDPSSLCHFLKNLPDFSLPYPLKQTLMKTNYNCSALLDFCLSGILPEESSFVDGLPLLVTKDDMLRFFSQEKPVYQNRVSHLFPHHQDHFSAFSAYLSAEATQKLVKMGFLKDFTLSESVHYIQEILELDKWASDVQRQEWLREIWKFFEAEICKFEDKDKMNQGFAELVILFKGCALLPVRGCSKSLILLEDLNTILYDDLSEVSKILHKLGFAMLDSSLLPPALTAHCIWPCLLEINPAVVLAQLSARSSLSWDQLEPYEFDRLLRFLSSNLDKLEGDCKSLNKLKALPVFQTHQGKYVSLAFYETVYCLESKIPKESKNFKELYEVDKKTVLLRDNMLNRRLSKCLGIGVMNDLQQFVQQLLPLLPFLPETRVLRAVKLLLTIKTHYCQEYEAKKEVIVSKFQSFAFIRNKENELCPASYFYDEDEPLFLELGMSSRFVPNEFYESVWPGDKWMVKRFLHDVGLQKVISEDDFLKCAAQVEREALRDGALSHELPQRRKALLKHLLSRPEDFLSDVFLEKVSKIRFLISRSVSDDLCCLHLPYAPCKAPLAPRGSLYLSRSVELFWTSAVALSCSFYIEIDKEDILKRLGVLCTLPVELVLKNLSNVCRASCVAPKGTKTRAQVIKRIYAFLSEEKEIDTSCLKGLPVILVDNEEIAEAQNVVVSLKCPDDFRPYLYKLPTKLFVYLELLEKFGIQTNPSIYHYASVLARIHEETVERIQLHPNLTKTVLRATQFLFQLLEETEKPVDFSALKELHLPCIDGKLYPSNTLVFSCYLSGQESENLQRTFRFLLDLSECSLPHDKYEQWRLLCLLPEALCPKNFSDITQEQLEESSLKLCPYGEHCESRNCLKELLISLEFQWAFIALLKWQDTAKPVETEKMEHIWDEFSPERLEVVCCEKVCTITVYNSQPLEGTQRAKLVHVAMLPGDKCQVYLAHQERMDQDEAVHVSGILAKEVNRLLGERLRQDAIMILMQILVCQGPHKIAVVLERNQVPLHQPTHRNAYNLPPAGEEIPEEWYDSLDMNVLHIFVPGDYVGYLDPSQLKECYLYAVVLEALGPQQSGGGQVHMYRVDLGGGRKADVSAHDLYHFRRPNRVADLNKSVVLAENSPGAGSAASPSSCSHWYQQPLSEVKKEVDVRLAEIWCLSEEERKKAVRRLYLCYHPDKNIGQEDLANEIFKYLKERIQEMENKGKLSSSNSYKKSNWNFSKFWAEWDEQAHSHHRRRQEFTRQRWGRGGGGGGGGGQHCNYDFWSFHQRGPNYSKYQSRRLCGEEAKRWLRQAECDLRAATGVAGNGSTEWLLYKTYRAVEKALTAVVYSEGGHFDKSQSLAMLARNAASCGVELAQLPEQIAELQEHGVDDKTTQYPSFHDLPIIPNEAFQACKEQDVLLLAREILNTVKRWLGQ</sequence>
<gene>
    <name evidence="2" type="ORF">JD844_001402</name>
</gene>
<dbReference type="InterPro" id="IPR058210">
    <property type="entry name" value="SACS/Nov_dom"/>
</dbReference>
<dbReference type="InterPro" id="IPR007842">
    <property type="entry name" value="HEPN_dom"/>
</dbReference>
<dbReference type="Gene3D" id="1.10.287.110">
    <property type="entry name" value="DnaJ domain"/>
    <property type="match status" value="1"/>
</dbReference>
<dbReference type="InterPro" id="IPR001623">
    <property type="entry name" value="DnaJ_domain"/>
</dbReference>
<organism evidence="2 3">
    <name type="scientific">Phrynosoma platyrhinos</name>
    <name type="common">Desert horned lizard</name>
    <dbReference type="NCBI Taxonomy" id="52577"/>
    <lineage>
        <taxon>Eukaryota</taxon>
        <taxon>Metazoa</taxon>
        <taxon>Chordata</taxon>
        <taxon>Craniata</taxon>
        <taxon>Vertebrata</taxon>
        <taxon>Euteleostomi</taxon>
        <taxon>Lepidosauria</taxon>
        <taxon>Squamata</taxon>
        <taxon>Bifurcata</taxon>
        <taxon>Unidentata</taxon>
        <taxon>Episquamata</taxon>
        <taxon>Toxicofera</taxon>
        <taxon>Iguania</taxon>
        <taxon>Phrynosomatidae</taxon>
        <taxon>Phrynosomatinae</taxon>
        <taxon>Phrynosoma</taxon>
    </lineage>
</organism>
<comment type="caution">
    <text evidence="2">The sequence shown here is derived from an EMBL/GenBank/DDBJ whole genome shotgun (WGS) entry which is preliminary data.</text>
</comment>